<comment type="subunit">
    <text evidence="7">In the native structure, TdcB is in a dimeric form, whereas in the TdcB-AMP complex, it exists in a tetrameric form (dimer of dimers).</text>
</comment>
<comment type="function">
    <text evidence="6 7">Catalyzes the anaerobic formation of alpha-ketobutyrate and ammonia from threonine in a two-step reaction. The first step involved a dehydration of threonine and a production of enamine intermediates (aminocrotonate), which tautomerizes to its imine form (iminobutyrate). Both intermediates are unstable and short-lived. The second step is the nonenzymatic hydrolysis of the enamine/imine intermediates to form 2-ketobutyrate and free ammonia. In the low water environment of the cell, the second step is accelerated by RidA.</text>
</comment>
<gene>
    <name evidence="9" type="ORF">Q428_12535</name>
</gene>
<dbReference type="InterPro" id="IPR001926">
    <property type="entry name" value="TrpB-like_PALP"/>
</dbReference>
<dbReference type="GO" id="GO:0000166">
    <property type="term" value="F:nucleotide binding"/>
    <property type="evidence" value="ECO:0007669"/>
    <property type="project" value="UniProtKB-KW"/>
</dbReference>
<comment type="similarity">
    <text evidence="3 7">Belongs to the serine/threonine dehydratase family.</text>
</comment>
<dbReference type="STRING" id="1403537.Q428_12535"/>
<dbReference type="GO" id="GO:0006565">
    <property type="term" value="P:L-serine catabolic process"/>
    <property type="evidence" value="ECO:0007669"/>
    <property type="project" value="TreeGrafter"/>
</dbReference>
<dbReference type="GO" id="GO:0070689">
    <property type="term" value="P:L-threonine catabolic process to propionate"/>
    <property type="evidence" value="ECO:0007669"/>
    <property type="project" value="UniProtKB-UniPathway"/>
</dbReference>
<dbReference type="PANTHER" id="PTHR48078">
    <property type="entry name" value="THREONINE DEHYDRATASE, MITOCHONDRIAL-RELATED"/>
    <property type="match status" value="1"/>
</dbReference>
<sequence length="330" mass="34818">MQVTFDMIKEAKERLEGISRKTELFYSRTFSEMSGMNVYLKTENRQKTGAFKVRGAFNKIANLTEEEKKCGVIASSAGNHAQGVALAARTYGIKATICMPETAPAAKVSATKGYGAEVIQHGMVYDDCYAKAVEVQKETGATFVHPFNDPYVIAGQGTIGLEILEELPNADAIVVPIGGGGIIAGIAIAAKTINPNIKIIGTQAEIIASTKASLEAGQPVLVPAAKSLADGISVRIPGELTFDIMKNYVDEVVTVTEEEIEDAIFMLAQRSKLVVEGAGATTIAAIMTKKINMPGKNVVTVLTGGNIDVAVLANIINKGLAKADAAKLEA</sequence>
<dbReference type="Proteomes" id="UP000019681">
    <property type="component" value="Unassembled WGS sequence"/>
</dbReference>
<evidence type="ECO:0000256" key="3">
    <source>
        <dbReference type="ARBA" id="ARBA00010869"/>
    </source>
</evidence>
<dbReference type="EC" id="4.3.1.19" evidence="7"/>
<comment type="catalytic activity">
    <reaction evidence="1 7">
        <text>L-threonine = 2-oxobutanoate + NH4(+)</text>
        <dbReference type="Rhea" id="RHEA:22108"/>
        <dbReference type="ChEBI" id="CHEBI:16763"/>
        <dbReference type="ChEBI" id="CHEBI:28938"/>
        <dbReference type="ChEBI" id="CHEBI:57926"/>
        <dbReference type="EC" id="4.3.1.19"/>
    </reaction>
</comment>
<dbReference type="NCBIfam" id="TIGR01127">
    <property type="entry name" value="ilvA_1Cterm"/>
    <property type="match status" value="1"/>
</dbReference>
<comment type="cofactor">
    <cofactor evidence="2 7">
        <name>pyridoxal 5'-phosphate</name>
        <dbReference type="ChEBI" id="CHEBI:597326"/>
    </cofactor>
</comment>
<dbReference type="InterPro" id="IPR050147">
    <property type="entry name" value="Ser/Thr_Dehydratase"/>
</dbReference>
<evidence type="ECO:0000256" key="2">
    <source>
        <dbReference type="ARBA" id="ARBA00001933"/>
    </source>
</evidence>
<comment type="caution">
    <text evidence="9">The sequence shown here is derived from an EMBL/GenBank/DDBJ whole genome shotgun (WGS) entry which is preliminary data.</text>
</comment>
<dbReference type="AlphaFoldDB" id="A0A017RSN8"/>
<dbReference type="InterPro" id="IPR005789">
    <property type="entry name" value="Thr_deHydtase_catblc"/>
</dbReference>
<dbReference type="Gene3D" id="3.40.50.1100">
    <property type="match status" value="2"/>
</dbReference>
<dbReference type="GO" id="GO:0009097">
    <property type="term" value="P:isoleucine biosynthetic process"/>
    <property type="evidence" value="ECO:0007669"/>
    <property type="project" value="TreeGrafter"/>
</dbReference>
<protein>
    <recommendedName>
        <fullName evidence="7">L-threonine dehydratase catabolic TdcB</fullName>
        <ecNumber evidence="7">4.3.1.19</ecNumber>
    </recommendedName>
    <alternativeName>
        <fullName evidence="7">Threonine deaminase</fullName>
    </alternativeName>
</protein>
<evidence type="ECO:0000256" key="4">
    <source>
        <dbReference type="ARBA" id="ARBA00022898"/>
    </source>
</evidence>
<dbReference type="CDD" id="cd01562">
    <property type="entry name" value="Thr-dehyd"/>
    <property type="match status" value="1"/>
</dbReference>
<comment type="pathway">
    <text evidence="7">Amino-acid degradation; L-threonine degradation via propanoate pathway; propanoate from L-threonine: step 1/4.</text>
</comment>
<dbReference type="UniPathway" id="UPA00052">
    <property type="reaction ID" value="UER00507"/>
</dbReference>
<keyword evidence="7" id="KW-0547">Nucleotide-binding</keyword>
<keyword evidence="4 7" id="KW-0663">Pyridoxal phosphate</keyword>
<keyword evidence="5 7" id="KW-0456">Lyase</keyword>
<dbReference type="EMBL" id="AZQP01000047">
    <property type="protein sequence ID" value="EYE87591.1"/>
    <property type="molecule type" value="Genomic_DNA"/>
</dbReference>
<dbReference type="Pfam" id="PF00291">
    <property type="entry name" value="PALP"/>
    <property type="match status" value="1"/>
</dbReference>
<organism evidence="9 10">
    <name type="scientific">Fervidicella metallireducens AeB</name>
    <dbReference type="NCBI Taxonomy" id="1403537"/>
    <lineage>
        <taxon>Bacteria</taxon>
        <taxon>Bacillati</taxon>
        <taxon>Bacillota</taxon>
        <taxon>Clostridia</taxon>
        <taxon>Eubacteriales</taxon>
        <taxon>Clostridiaceae</taxon>
        <taxon>Fervidicella</taxon>
    </lineage>
</organism>
<keyword evidence="10" id="KW-1185">Reference proteome</keyword>
<accession>A0A017RSN8</accession>
<dbReference type="GO" id="GO:0003941">
    <property type="term" value="F:L-serine ammonia-lyase activity"/>
    <property type="evidence" value="ECO:0007669"/>
    <property type="project" value="TreeGrafter"/>
</dbReference>
<evidence type="ECO:0000313" key="9">
    <source>
        <dbReference type="EMBL" id="EYE87591.1"/>
    </source>
</evidence>
<name>A0A017RSN8_9CLOT</name>
<evidence type="ECO:0000256" key="5">
    <source>
        <dbReference type="ARBA" id="ARBA00023239"/>
    </source>
</evidence>
<dbReference type="PANTHER" id="PTHR48078:SF6">
    <property type="entry name" value="L-THREONINE DEHYDRATASE CATABOLIC TDCB"/>
    <property type="match status" value="1"/>
</dbReference>
<dbReference type="FunFam" id="3.40.50.1100:FF:000005">
    <property type="entry name" value="Threonine dehydratase catabolic"/>
    <property type="match status" value="1"/>
</dbReference>
<dbReference type="GO" id="GO:0004794">
    <property type="term" value="F:threonine deaminase activity"/>
    <property type="evidence" value="ECO:0007669"/>
    <property type="project" value="UniProtKB-EC"/>
</dbReference>
<dbReference type="InterPro" id="IPR036052">
    <property type="entry name" value="TrpB-like_PALP_sf"/>
</dbReference>
<evidence type="ECO:0000256" key="7">
    <source>
        <dbReference type="RuleBase" id="RU363083"/>
    </source>
</evidence>
<reference evidence="9 10" key="1">
    <citation type="journal article" date="2014" name="Genome Announc.">
        <title>Draft Genome Sequence of Fervidicella metallireducens Strain AeBT, an Iron-Reducing Thermoanaerobe from the Great Artesian Basin.</title>
        <authorList>
            <person name="Patel B.K."/>
        </authorList>
    </citation>
    <scope>NUCLEOTIDE SEQUENCE [LARGE SCALE GENOMIC DNA]</scope>
    <source>
        <strain evidence="9 10">AeB</strain>
    </source>
</reference>
<feature type="domain" description="Tryptophan synthase beta chain-like PALP" evidence="8">
    <location>
        <begin position="20"/>
        <end position="304"/>
    </location>
</feature>
<dbReference type="SUPFAM" id="SSF53686">
    <property type="entry name" value="Tryptophan synthase beta subunit-like PLP-dependent enzymes"/>
    <property type="match status" value="1"/>
</dbReference>
<dbReference type="FunFam" id="3.40.50.1100:FF:000007">
    <property type="entry name" value="L-threonine dehydratase catabolic TdcB"/>
    <property type="match status" value="1"/>
</dbReference>
<proteinExistence type="inferred from homology"/>
<evidence type="ECO:0000313" key="10">
    <source>
        <dbReference type="Proteomes" id="UP000019681"/>
    </source>
</evidence>
<evidence type="ECO:0000256" key="6">
    <source>
        <dbReference type="ARBA" id="ARBA00025527"/>
    </source>
</evidence>
<evidence type="ECO:0000256" key="1">
    <source>
        <dbReference type="ARBA" id="ARBA00001274"/>
    </source>
</evidence>
<dbReference type="OrthoDB" id="9811476at2"/>
<evidence type="ECO:0000259" key="8">
    <source>
        <dbReference type="Pfam" id="PF00291"/>
    </source>
</evidence>